<feature type="domain" description="FAD-binding FR-type" evidence="7">
    <location>
        <begin position="49"/>
        <end position="148"/>
    </location>
</feature>
<name>A0A9R1TT17_9HYME</name>
<dbReference type="AlphaFoldDB" id="A0A9R1TT17"/>
<dbReference type="RefSeq" id="XP_011297837.1">
    <property type="nucleotide sequence ID" value="XM_011299535.1"/>
</dbReference>
<dbReference type="Pfam" id="PF00175">
    <property type="entry name" value="NAD_binding_1"/>
    <property type="match status" value="1"/>
</dbReference>
<evidence type="ECO:0000256" key="4">
    <source>
        <dbReference type="ARBA" id="ARBA00022827"/>
    </source>
</evidence>
<dbReference type="GO" id="GO:0016491">
    <property type="term" value="F:oxidoreductase activity"/>
    <property type="evidence" value="ECO:0007669"/>
    <property type="project" value="UniProtKB-KW"/>
</dbReference>
<accession>A0A9R1TVT6</accession>
<accession>A0A9R1SVC2</accession>
<evidence type="ECO:0000259" key="7">
    <source>
        <dbReference type="PROSITE" id="PS51384"/>
    </source>
</evidence>
<evidence type="ECO:0000256" key="6">
    <source>
        <dbReference type="PIRSR" id="PIRSR601834-1"/>
    </source>
</evidence>
<keyword evidence="5" id="KW-0560">Oxidoreductase</keyword>
<dbReference type="Pfam" id="PF09791">
    <property type="entry name" value="Oxidored-like"/>
    <property type="match status" value="1"/>
</dbReference>
<dbReference type="PANTHER" id="PTHR19370">
    <property type="entry name" value="NADH-CYTOCHROME B5 REDUCTASE"/>
    <property type="match status" value="1"/>
</dbReference>
<dbReference type="PROSITE" id="PS51384">
    <property type="entry name" value="FAD_FR"/>
    <property type="match status" value="1"/>
</dbReference>
<feature type="binding site" evidence="6">
    <location>
        <position position="99"/>
    </location>
    <ligand>
        <name>FAD</name>
        <dbReference type="ChEBI" id="CHEBI:57692"/>
    </ligand>
</feature>
<dbReference type="SUPFAM" id="SSF52343">
    <property type="entry name" value="Ferredoxin reductase-like, C-terminal NADP-linked domain"/>
    <property type="match status" value="1"/>
</dbReference>
<evidence type="ECO:0000313" key="11">
    <source>
        <dbReference type="RefSeq" id="XP_011297837.1"/>
    </source>
</evidence>
<keyword evidence="4 6" id="KW-0274">FAD</keyword>
<dbReference type="OrthoDB" id="432685at2759"/>
<dbReference type="InterPro" id="IPR039261">
    <property type="entry name" value="FNR_nucleotide-bd"/>
</dbReference>
<evidence type="ECO:0000256" key="1">
    <source>
        <dbReference type="ARBA" id="ARBA00001974"/>
    </source>
</evidence>
<dbReference type="PANTHER" id="PTHR19370:SF184">
    <property type="entry name" value="NADH-CYTOCHROME B5 REDUCTASE-LIKE"/>
    <property type="match status" value="1"/>
</dbReference>
<dbReference type="KEGG" id="fas:105263363"/>
<keyword evidence="8" id="KW-1185">Reference proteome</keyword>
<keyword evidence="3 6" id="KW-0285">Flavoprotein</keyword>
<accession>A0A9R1TT17</accession>
<evidence type="ECO:0000313" key="10">
    <source>
        <dbReference type="RefSeq" id="XP_011297836.1"/>
    </source>
</evidence>
<accession>A0A9R1SVB6</accession>
<dbReference type="Proteomes" id="UP000694866">
    <property type="component" value="Unplaced"/>
</dbReference>
<gene>
    <name evidence="9 10 11 12" type="primary">LOC105263363</name>
</gene>
<dbReference type="InterPro" id="IPR001433">
    <property type="entry name" value="OxRdtase_FAD/NAD-bd"/>
</dbReference>
<dbReference type="CDD" id="cd06183">
    <property type="entry name" value="cyt_b5_reduct_like"/>
    <property type="match status" value="1"/>
</dbReference>
<dbReference type="InterPro" id="IPR019180">
    <property type="entry name" value="Oxidoreductase-like_N"/>
</dbReference>
<organism evidence="8 10">
    <name type="scientific">Fopius arisanus</name>
    <dbReference type="NCBI Taxonomy" id="64838"/>
    <lineage>
        <taxon>Eukaryota</taxon>
        <taxon>Metazoa</taxon>
        <taxon>Ecdysozoa</taxon>
        <taxon>Arthropoda</taxon>
        <taxon>Hexapoda</taxon>
        <taxon>Insecta</taxon>
        <taxon>Pterygota</taxon>
        <taxon>Neoptera</taxon>
        <taxon>Endopterygota</taxon>
        <taxon>Hymenoptera</taxon>
        <taxon>Apocrita</taxon>
        <taxon>Ichneumonoidea</taxon>
        <taxon>Braconidae</taxon>
        <taxon>Opiinae</taxon>
        <taxon>Fopius</taxon>
    </lineage>
</organism>
<dbReference type="Gene3D" id="3.40.50.80">
    <property type="entry name" value="Nucleotide-binding domain of ferredoxin-NADP reductase (FNR) module"/>
    <property type="match status" value="1"/>
</dbReference>
<dbReference type="InterPro" id="IPR017927">
    <property type="entry name" value="FAD-bd_FR_type"/>
</dbReference>
<dbReference type="GeneID" id="105263363"/>
<dbReference type="RefSeq" id="XP_011297835.1">
    <property type="nucleotide sequence ID" value="XM_011299533.1"/>
</dbReference>
<evidence type="ECO:0000313" key="9">
    <source>
        <dbReference type="RefSeq" id="XP_011297835.1"/>
    </source>
</evidence>
<dbReference type="RefSeq" id="XP_011297836.1">
    <property type="nucleotide sequence ID" value="XM_011299534.1"/>
</dbReference>
<evidence type="ECO:0000256" key="2">
    <source>
        <dbReference type="ARBA" id="ARBA00006105"/>
    </source>
</evidence>
<dbReference type="InterPro" id="IPR017938">
    <property type="entry name" value="Riboflavin_synthase-like_b-brl"/>
</dbReference>
<sequence length="283" mass="32768">MERPRTPREEDCCGNGCSPCIFDVHKNLVKYWEERDENSPGKRNILELLSYKSFWVEETVSINDEYCFIWLVYPASESEEQIHMNVGQHIMINVDSWTRAFSPISWTATGIQLLVRIYENSCFTSKLKSIEIGERIRVRGPYGDFRYSRNSFRKIIMFGIGSGIAVFYPILKAITEDEVEDTRVHLIVGFKSIELIPLKKELQLLADYWNVNCTLQLAELAEGMKINGINVKHGRINERIVEDILGIEKSEGILVLVCGNTSFNRMLERCLKTLKLNNYHIFE</sequence>
<proteinExistence type="inferred from homology"/>
<dbReference type="RefSeq" id="XP_011297838.1">
    <property type="nucleotide sequence ID" value="XM_011299536.1"/>
</dbReference>
<comment type="cofactor">
    <cofactor evidence="1 6">
        <name>FAD</name>
        <dbReference type="ChEBI" id="CHEBI:57692"/>
    </cofactor>
</comment>
<comment type="similarity">
    <text evidence="2">Belongs to the flavoprotein pyridine nucleotide cytochrome reductase family.</text>
</comment>
<evidence type="ECO:0000313" key="8">
    <source>
        <dbReference type="Proteomes" id="UP000694866"/>
    </source>
</evidence>
<evidence type="ECO:0000313" key="12">
    <source>
        <dbReference type="RefSeq" id="XP_011297838.1"/>
    </source>
</evidence>
<dbReference type="InterPro" id="IPR008333">
    <property type="entry name" value="Cbr1-like_FAD-bd_dom"/>
</dbReference>
<dbReference type="Gene3D" id="2.40.30.10">
    <property type="entry name" value="Translation factors"/>
    <property type="match status" value="1"/>
</dbReference>
<evidence type="ECO:0000256" key="5">
    <source>
        <dbReference type="ARBA" id="ARBA00023002"/>
    </source>
</evidence>
<reference evidence="9 10" key="1">
    <citation type="submission" date="2025-04" db="UniProtKB">
        <authorList>
            <consortium name="RefSeq"/>
        </authorList>
    </citation>
    <scope>IDENTIFICATION</scope>
    <source>
        <strain evidence="9 10">USDA-PBARC FA_bdor</strain>
        <tissue evidence="9 10">Whole organism</tissue>
    </source>
</reference>
<evidence type="ECO:0000256" key="3">
    <source>
        <dbReference type="ARBA" id="ARBA00022630"/>
    </source>
</evidence>
<feature type="binding site" evidence="6">
    <location>
        <position position="114"/>
    </location>
    <ligand>
        <name>FAD</name>
        <dbReference type="ChEBI" id="CHEBI:57692"/>
    </ligand>
</feature>
<dbReference type="Pfam" id="PF00970">
    <property type="entry name" value="FAD_binding_6"/>
    <property type="match status" value="1"/>
</dbReference>
<dbReference type="InterPro" id="IPR001834">
    <property type="entry name" value="CBR-like"/>
</dbReference>
<dbReference type="SUPFAM" id="SSF63380">
    <property type="entry name" value="Riboflavin synthase domain-like"/>
    <property type="match status" value="1"/>
</dbReference>
<protein>
    <submittedName>
        <fullName evidence="9 10">NADH-cytochrome b5 reductase-like</fullName>
    </submittedName>
</protein>